<evidence type="ECO:0000256" key="4">
    <source>
        <dbReference type="PROSITE-ProRule" id="PRU00473"/>
    </source>
</evidence>
<comment type="subcellular location">
    <subcellularLocation>
        <location evidence="1">Cell outer membrane</location>
    </subcellularLocation>
</comment>
<evidence type="ECO:0000256" key="5">
    <source>
        <dbReference type="SAM" id="MobiDB-lite"/>
    </source>
</evidence>
<evidence type="ECO:0000313" key="9">
    <source>
        <dbReference type="Proteomes" id="UP000253606"/>
    </source>
</evidence>
<dbReference type="OrthoDB" id="9782229at2"/>
<evidence type="ECO:0000256" key="3">
    <source>
        <dbReference type="ARBA" id="ARBA00023237"/>
    </source>
</evidence>
<dbReference type="SUPFAM" id="SSF103088">
    <property type="entry name" value="OmpA-like"/>
    <property type="match status" value="1"/>
</dbReference>
<gene>
    <name evidence="8" type="ORF">ACPOL_6968</name>
</gene>
<protein>
    <submittedName>
        <fullName evidence="8">Outer membrane protein</fullName>
    </submittedName>
</protein>
<dbReference type="Gene3D" id="3.30.1330.60">
    <property type="entry name" value="OmpA-like domain"/>
    <property type="match status" value="1"/>
</dbReference>
<name>A0A2Z5GA97_9BACT</name>
<sequence>MPTERVKVYEEKKKAMPLWYWLLPLLLLLAILAYYFTRHHDEPVATTQEPVVTAPVTPPNLDAIHFDTASAVLTPAAQATLTQAAAAMKQQPNLHLRVEGFTDSTGNPEHNDALSQQRTAAVEKFLVGQGIPQSRLTGAGFGQVKPVAPNSTESGKADNRRVELFQQQ</sequence>
<geneLocation type="plasmid" evidence="9">
    <name>pacpol4</name>
</geneLocation>
<dbReference type="InterPro" id="IPR036737">
    <property type="entry name" value="OmpA-like_sf"/>
</dbReference>
<dbReference type="KEGG" id="abas:ACPOL_6968"/>
<evidence type="ECO:0000259" key="7">
    <source>
        <dbReference type="PROSITE" id="PS51123"/>
    </source>
</evidence>
<feature type="domain" description="OmpA-like" evidence="7">
    <location>
        <begin position="53"/>
        <end position="168"/>
    </location>
</feature>
<dbReference type="InterPro" id="IPR006664">
    <property type="entry name" value="OMP_bac"/>
</dbReference>
<evidence type="ECO:0000256" key="2">
    <source>
        <dbReference type="ARBA" id="ARBA00023136"/>
    </source>
</evidence>
<dbReference type="CDD" id="cd07185">
    <property type="entry name" value="OmpA_C-like"/>
    <property type="match status" value="1"/>
</dbReference>
<dbReference type="GO" id="GO:0009279">
    <property type="term" value="C:cell outer membrane"/>
    <property type="evidence" value="ECO:0007669"/>
    <property type="project" value="UniProtKB-SubCell"/>
</dbReference>
<dbReference type="PRINTS" id="PR01021">
    <property type="entry name" value="OMPADOMAIN"/>
</dbReference>
<keyword evidence="9" id="KW-1185">Reference proteome</keyword>
<reference evidence="8 9" key="1">
    <citation type="journal article" date="2018" name="Front. Microbiol.">
        <title>Hydrolytic Capabilities as a Key to Environmental Success: Chitinolytic and Cellulolytic Acidobacteria From Acidic Sub-arctic Soils and Boreal Peatlands.</title>
        <authorList>
            <person name="Belova S.E."/>
            <person name="Ravin N.V."/>
            <person name="Pankratov T.A."/>
            <person name="Rakitin A.L."/>
            <person name="Ivanova A.A."/>
            <person name="Beletsky A.V."/>
            <person name="Mardanov A.V."/>
            <person name="Sinninghe Damste J.S."/>
            <person name="Dedysh S.N."/>
        </authorList>
    </citation>
    <scope>NUCLEOTIDE SEQUENCE [LARGE SCALE GENOMIC DNA]</scope>
    <source>
        <strain evidence="8 9">SBC82</strain>
        <plasmid evidence="9">pacpol4</plasmid>
    </source>
</reference>
<dbReference type="PROSITE" id="PS51123">
    <property type="entry name" value="OMPA_2"/>
    <property type="match status" value="1"/>
</dbReference>
<evidence type="ECO:0000256" key="1">
    <source>
        <dbReference type="ARBA" id="ARBA00004442"/>
    </source>
</evidence>
<dbReference type="AlphaFoldDB" id="A0A2Z5GA97"/>
<dbReference type="InterPro" id="IPR006665">
    <property type="entry name" value="OmpA-like"/>
</dbReference>
<organism evidence="8 9">
    <name type="scientific">Acidisarcina polymorpha</name>
    <dbReference type="NCBI Taxonomy" id="2211140"/>
    <lineage>
        <taxon>Bacteria</taxon>
        <taxon>Pseudomonadati</taxon>
        <taxon>Acidobacteriota</taxon>
        <taxon>Terriglobia</taxon>
        <taxon>Terriglobales</taxon>
        <taxon>Acidobacteriaceae</taxon>
        <taxon>Acidisarcina</taxon>
    </lineage>
</organism>
<dbReference type="PANTHER" id="PTHR30329">
    <property type="entry name" value="STATOR ELEMENT OF FLAGELLAR MOTOR COMPLEX"/>
    <property type="match status" value="1"/>
</dbReference>
<keyword evidence="8" id="KW-0614">Plasmid</keyword>
<keyword evidence="2 4" id="KW-0472">Membrane</keyword>
<dbReference type="Proteomes" id="UP000253606">
    <property type="component" value="Plasmid pACPOL4"/>
</dbReference>
<dbReference type="PANTHER" id="PTHR30329:SF21">
    <property type="entry name" value="LIPOPROTEIN YIAD-RELATED"/>
    <property type="match status" value="1"/>
</dbReference>
<dbReference type="InterPro" id="IPR050330">
    <property type="entry name" value="Bact_OuterMem_StrucFunc"/>
</dbReference>
<accession>A0A2Z5GA97</accession>
<keyword evidence="3" id="KW-0998">Cell outer membrane</keyword>
<keyword evidence="6" id="KW-0812">Transmembrane</keyword>
<feature type="region of interest" description="Disordered" evidence="5">
    <location>
        <begin position="137"/>
        <end position="168"/>
    </location>
</feature>
<feature type="compositionally biased region" description="Basic and acidic residues" evidence="5">
    <location>
        <begin position="155"/>
        <end position="168"/>
    </location>
</feature>
<feature type="transmembrane region" description="Helical" evidence="6">
    <location>
        <begin position="18"/>
        <end position="36"/>
    </location>
</feature>
<dbReference type="EMBL" id="CP030843">
    <property type="protein sequence ID" value="AXC16172.1"/>
    <property type="molecule type" value="Genomic_DNA"/>
</dbReference>
<proteinExistence type="predicted"/>
<evidence type="ECO:0000313" key="8">
    <source>
        <dbReference type="EMBL" id="AXC16172.1"/>
    </source>
</evidence>
<dbReference type="PRINTS" id="PR01023">
    <property type="entry name" value="NAFLGMOTY"/>
</dbReference>
<keyword evidence="6" id="KW-1133">Transmembrane helix</keyword>
<evidence type="ECO:0000256" key="6">
    <source>
        <dbReference type="SAM" id="Phobius"/>
    </source>
</evidence>
<dbReference type="Pfam" id="PF00691">
    <property type="entry name" value="OmpA"/>
    <property type="match status" value="1"/>
</dbReference>
<dbReference type="RefSeq" id="WP_114211354.1">
    <property type="nucleotide sequence ID" value="NZ_CP030843.1"/>
</dbReference>